<dbReference type="PROSITE" id="PS50887">
    <property type="entry name" value="GGDEF"/>
    <property type="match status" value="1"/>
</dbReference>
<dbReference type="SMART" id="SM00267">
    <property type="entry name" value="GGDEF"/>
    <property type="match status" value="1"/>
</dbReference>
<evidence type="ECO:0000313" key="6">
    <source>
        <dbReference type="Proteomes" id="UP000388235"/>
    </source>
</evidence>
<dbReference type="SUPFAM" id="SSF55073">
    <property type="entry name" value="Nucleotide cyclase"/>
    <property type="match status" value="1"/>
</dbReference>
<name>A0A5Q2QJ59_9GAMM</name>
<dbReference type="NCBIfam" id="TIGR00254">
    <property type="entry name" value="GGDEF"/>
    <property type="match status" value="1"/>
</dbReference>
<keyword evidence="6" id="KW-1185">Reference proteome</keyword>
<evidence type="ECO:0000256" key="1">
    <source>
        <dbReference type="SAM" id="Phobius"/>
    </source>
</evidence>
<dbReference type="CDD" id="cd01949">
    <property type="entry name" value="GGDEF"/>
    <property type="match status" value="1"/>
</dbReference>
<protein>
    <submittedName>
        <fullName evidence="5">EAL domain-containing protein</fullName>
    </submittedName>
</protein>
<dbReference type="CDD" id="cd01948">
    <property type="entry name" value="EAL"/>
    <property type="match status" value="1"/>
</dbReference>
<feature type="signal peptide" evidence="2">
    <location>
        <begin position="1"/>
        <end position="18"/>
    </location>
</feature>
<dbReference type="PANTHER" id="PTHR44757:SF2">
    <property type="entry name" value="BIOFILM ARCHITECTURE MAINTENANCE PROTEIN MBAA"/>
    <property type="match status" value="1"/>
</dbReference>
<reference evidence="5 6" key="1">
    <citation type="submission" date="2019-11" db="EMBL/GenBank/DDBJ databases">
        <authorList>
            <person name="Khan S.A."/>
            <person name="Jeon C.O."/>
            <person name="Chun B.H."/>
        </authorList>
    </citation>
    <scope>NUCLEOTIDE SEQUENCE [LARGE SCALE GENOMIC DNA]</scope>
    <source>
        <strain evidence="5 6">IMCC 1097</strain>
    </source>
</reference>
<dbReference type="SMART" id="SM00052">
    <property type="entry name" value="EAL"/>
    <property type="match status" value="1"/>
</dbReference>
<dbReference type="InterPro" id="IPR043128">
    <property type="entry name" value="Rev_trsase/Diguanyl_cyclase"/>
</dbReference>
<dbReference type="OrthoDB" id="9176779at2"/>
<evidence type="ECO:0000256" key="2">
    <source>
        <dbReference type="SAM" id="SignalP"/>
    </source>
</evidence>
<keyword evidence="1" id="KW-1133">Transmembrane helix</keyword>
<dbReference type="SUPFAM" id="SSF141868">
    <property type="entry name" value="EAL domain-like"/>
    <property type="match status" value="1"/>
</dbReference>
<evidence type="ECO:0000259" key="3">
    <source>
        <dbReference type="PROSITE" id="PS50883"/>
    </source>
</evidence>
<dbReference type="RefSeq" id="WP_153714598.1">
    <property type="nucleotide sequence ID" value="NZ_CP045871.1"/>
</dbReference>
<dbReference type="AlphaFoldDB" id="A0A5Q2QJ59"/>
<dbReference type="Proteomes" id="UP000388235">
    <property type="component" value="Chromosome"/>
</dbReference>
<keyword evidence="2" id="KW-0732">Signal</keyword>
<organism evidence="5 6">
    <name type="scientific">Litorivicinus lipolyticus</name>
    <dbReference type="NCBI Taxonomy" id="418701"/>
    <lineage>
        <taxon>Bacteria</taxon>
        <taxon>Pseudomonadati</taxon>
        <taxon>Pseudomonadota</taxon>
        <taxon>Gammaproteobacteria</taxon>
        <taxon>Oceanospirillales</taxon>
        <taxon>Litorivicinaceae</taxon>
        <taxon>Litorivicinus</taxon>
    </lineage>
</organism>
<dbReference type="InterPro" id="IPR000160">
    <property type="entry name" value="GGDEF_dom"/>
</dbReference>
<dbReference type="InterPro" id="IPR035919">
    <property type="entry name" value="EAL_sf"/>
</dbReference>
<dbReference type="InterPro" id="IPR029787">
    <property type="entry name" value="Nucleotide_cyclase"/>
</dbReference>
<accession>A0A5Q2QJ59</accession>
<dbReference type="Pfam" id="PF00990">
    <property type="entry name" value="GGDEF"/>
    <property type="match status" value="1"/>
</dbReference>
<keyword evidence="1" id="KW-0812">Transmembrane</keyword>
<keyword evidence="1" id="KW-0472">Membrane</keyword>
<sequence>MKSLVLTTLLLASAPLYASTTWVIASASATDPWTSQVLVALGRNLPASHQLESYFLDGGNAAIALPDERPTHLVLLGDQAGQWHAAHPRAPMPSAQVRISAKNDRDNAWTQIIQRPNFGRELTLLRAIAPDIETIAVLSQANAPMRELAQHSIARAGFGGADLAQARPEHTAILDLTQGQATDYRARGFLVLSPWRGDIGYSAHLGGSLDGEQAGELLAKTLVAAGAQSTAVQLLQVSTQKIWADYAGLADLGIRPSRGDEQTRWVNHQGVTFQDRAASGVFFLIGLLIVLLMGVSWLAIRLQQQRHAQQALNRLALSDSLTGLSNREGFITQVDARMAHWERDQRHGLVFIDIDRFRNVNDRYGHDVGNTVIRLMAERLSQLVRTRDFVARLSADQFGVFLTQVNDNQGVEQIMDKLCEAIRLPVVIGELNVSIGASLGIAIFPDHGDTAIGLLRRAESAMSSAKQIDETSWSQYDDALRESQDLATQMAEDLRDALANNGLHLVYQPIVNLDDDSMSGVEALMRWQHPSLGMVPPPEILKIARESGQLLALGDCILMAACRQGHAWQRLGHELRMNVNVTPEQFSDTGLVARVQQMLFESGMDPRLLTLEITEDATLEQPAQAEAALERLNAIGVTAAIDDFGTGYSSLGRLKRFKLRALKIDRSFVTDLATDQNDRAINRAIVQIAQSMNIKVVAEGIETAEQLMLLRLEGCDYGQGYLFSKPIDARSVIELKLSNPWQKSA</sequence>
<evidence type="ECO:0000259" key="4">
    <source>
        <dbReference type="PROSITE" id="PS50887"/>
    </source>
</evidence>
<dbReference type="Gene3D" id="3.20.20.450">
    <property type="entry name" value="EAL domain"/>
    <property type="match status" value="1"/>
</dbReference>
<dbReference type="EMBL" id="CP045871">
    <property type="protein sequence ID" value="QGG81095.1"/>
    <property type="molecule type" value="Genomic_DNA"/>
</dbReference>
<feature type="transmembrane region" description="Helical" evidence="1">
    <location>
        <begin position="277"/>
        <end position="300"/>
    </location>
</feature>
<feature type="domain" description="EAL" evidence="3">
    <location>
        <begin position="487"/>
        <end position="740"/>
    </location>
</feature>
<dbReference type="InterPro" id="IPR052155">
    <property type="entry name" value="Biofilm_reg_signaling"/>
</dbReference>
<dbReference type="KEGG" id="llp:GH975_11185"/>
<gene>
    <name evidence="5" type="ORF">GH975_11185</name>
</gene>
<proteinExistence type="predicted"/>
<dbReference type="PROSITE" id="PS50883">
    <property type="entry name" value="EAL"/>
    <property type="match status" value="1"/>
</dbReference>
<dbReference type="Pfam" id="PF00563">
    <property type="entry name" value="EAL"/>
    <property type="match status" value="1"/>
</dbReference>
<feature type="chain" id="PRO_5024425506" evidence="2">
    <location>
        <begin position="19"/>
        <end position="745"/>
    </location>
</feature>
<dbReference type="InterPro" id="IPR001633">
    <property type="entry name" value="EAL_dom"/>
</dbReference>
<dbReference type="Gene3D" id="3.30.70.270">
    <property type="match status" value="1"/>
</dbReference>
<dbReference type="PANTHER" id="PTHR44757">
    <property type="entry name" value="DIGUANYLATE CYCLASE DGCP"/>
    <property type="match status" value="1"/>
</dbReference>
<feature type="domain" description="GGDEF" evidence="4">
    <location>
        <begin position="345"/>
        <end position="478"/>
    </location>
</feature>
<evidence type="ECO:0000313" key="5">
    <source>
        <dbReference type="EMBL" id="QGG81095.1"/>
    </source>
</evidence>